<gene>
    <name evidence="1" type="ORF">AA23TX_06690</name>
</gene>
<dbReference type="GO" id="GO:0004386">
    <property type="term" value="F:helicase activity"/>
    <property type="evidence" value="ECO:0007669"/>
    <property type="project" value="UniProtKB-KW"/>
</dbReference>
<sequence length="118" mass="13274">MPSAVSVLSQAVVRTLREAVDLDAEARKFLVFSDNRQDASLQAGHFNDFVLVGMVRSALYQAALHQQRRFPDEPLTDEDLGRRVIECLKVQIADYALNPDVEYVAKTKVIRALRESVT</sequence>
<keyword evidence="1" id="KW-0378">Hydrolase</keyword>
<organism evidence="1 2">
    <name type="scientific">Amycolatopsis camponoti</name>
    <dbReference type="NCBI Taxonomy" id="2606593"/>
    <lineage>
        <taxon>Bacteria</taxon>
        <taxon>Bacillati</taxon>
        <taxon>Actinomycetota</taxon>
        <taxon>Actinomycetes</taxon>
        <taxon>Pseudonocardiales</taxon>
        <taxon>Pseudonocardiaceae</taxon>
        <taxon>Amycolatopsis</taxon>
    </lineage>
</organism>
<accession>A0A6I8M2D2</accession>
<evidence type="ECO:0000313" key="1">
    <source>
        <dbReference type="EMBL" id="VVJ21669.1"/>
    </source>
</evidence>
<dbReference type="AlphaFoldDB" id="A0A6I8M2D2"/>
<proteinExistence type="predicted"/>
<reference evidence="1 2" key="1">
    <citation type="submission" date="2019-09" db="EMBL/GenBank/DDBJ databases">
        <authorList>
            <person name="Leyn A S."/>
        </authorList>
    </citation>
    <scope>NUCLEOTIDE SEQUENCE [LARGE SCALE GENOMIC DNA]</scope>
    <source>
        <strain evidence="1">AA231_1</strain>
    </source>
</reference>
<keyword evidence="1" id="KW-0067">ATP-binding</keyword>
<dbReference type="RefSeq" id="WP_230862822.1">
    <property type="nucleotide sequence ID" value="NZ_CABVGP010000002.1"/>
</dbReference>
<evidence type="ECO:0000313" key="2">
    <source>
        <dbReference type="Proteomes" id="UP000399805"/>
    </source>
</evidence>
<name>A0A6I8M2D2_9PSEU</name>
<keyword evidence="2" id="KW-1185">Reference proteome</keyword>
<dbReference type="EMBL" id="CABVGP010000002">
    <property type="protein sequence ID" value="VVJ21669.1"/>
    <property type="molecule type" value="Genomic_DNA"/>
</dbReference>
<keyword evidence="1" id="KW-0347">Helicase</keyword>
<dbReference type="Proteomes" id="UP000399805">
    <property type="component" value="Unassembled WGS sequence"/>
</dbReference>
<protein>
    <submittedName>
        <fullName evidence="1">Helicase</fullName>
    </submittedName>
</protein>
<keyword evidence="1" id="KW-0547">Nucleotide-binding</keyword>